<comment type="caution">
    <text evidence="4">The sequence shown here is derived from an EMBL/GenBank/DDBJ whole genome shotgun (WGS) entry which is preliminary data.</text>
</comment>
<dbReference type="PROSITE" id="PS50801">
    <property type="entry name" value="STAS"/>
    <property type="match status" value="1"/>
</dbReference>
<evidence type="ECO:0000259" key="3">
    <source>
        <dbReference type="PROSITE" id="PS50801"/>
    </source>
</evidence>
<feature type="domain" description="STAS" evidence="3">
    <location>
        <begin position="3"/>
        <end position="101"/>
    </location>
</feature>
<keyword evidence="5" id="KW-1185">Reference proteome</keyword>
<dbReference type="Gene3D" id="3.30.750.24">
    <property type="entry name" value="STAS domain"/>
    <property type="match status" value="1"/>
</dbReference>
<proteinExistence type="inferred from homology"/>
<evidence type="ECO:0000313" key="4">
    <source>
        <dbReference type="EMBL" id="RUO40511.1"/>
    </source>
</evidence>
<accession>A0A432X1Q6</accession>
<dbReference type="PANTHER" id="PTHR33495:SF15">
    <property type="entry name" value="STAS DOMAIN-CONTAINING PROTEIN"/>
    <property type="match status" value="1"/>
</dbReference>
<dbReference type="InterPro" id="IPR003658">
    <property type="entry name" value="Anti-sigma_ant"/>
</dbReference>
<evidence type="ECO:0000256" key="2">
    <source>
        <dbReference type="RuleBase" id="RU003749"/>
    </source>
</evidence>
<dbReference type="NCBIfam" id="TIGR00377">
    <property type="entry name" value="ant_ant_sig"/>
    <property type="match status" value="1"/>
</dbReference>
<dbReference type="EMBL" id="PIPQ01000003">
    <property type="protein sequence ID" value="RUO40511.1"/>
    <property type="molecule type" value="Genomic_DNA"/>
</dbReference>
<sequence length="101" mass="11405">MTLPIRYSTEDNQLTIMVKGVFDFHLVGAFREAYTGIAPTVEKIVIDFKGVEHIDSSGLGMLLNLRKTFARTSIEIALINCRDEVRQVLLNAQFDKVFTVN</sequence>
<evidence type="ECO:0000256" key="1">
    <source>
        <dbReference type="ARBA" id="ARBA00009013"/>
    </source>
</evidence>
<dbReference type="InterPro" id="IPR036513">
    <property type="entry name" value="STAS_dom_sf"/>
</dbReference>
<dbReference type="RefSeq" id="WP_126757387.1">
    <property type="nucleotide sequence ID" value="NZ_PIPQ01000003.1"/>
</dbReference>
<dbReference type="OrthoDB" id="278639at2"/>
<reference evidence="4 5" key="1">
    <citation type="journal article" date="2011" name="Front. Microbiol.">
        <title>Genomic signatures of strain selection and enhancement in Bacillus atrophaeus var. globigii, a historical biowarfare simulant.</title>
        <authorList>
            <person name="Gibbons H.S."/>
            <person name="Broomall S.M."/>
            <person name="McNew L.A."/>
            <person name="Daligault H."/>
            <person name="Chapman C."/>
            <person name="Bruce D."/>
            <person name="Karavis M."/>
            <person name="Krepps M."/>
            <person name="McGregor P.A."/>
            <person name="Hong C."/>
            <person name="Park K.H."/>
            <person name="Akmal A."/>
            <person name="Feldman A."/>
            <person name="Lin J.S."/>
            <person name="Chang W.E."/>
            <person name="Higgs B.W."/>
            <person name="Demirev P."/>
            <person name="Lindquist J."/>
            <person name="Liem A."/>
            <person name="Fochler E."/>
            <person name="Read T.D."/>
            <person name="Tapia R."/>
            <person name="Johnson S."/>
            <person name="Bishop-Lilly K.A."/>
            <person name="Detter C."/>
            <person name="Han C."/>
            <person name="Sozhamannan S."/>
            <person name="Rosenzweig C.N."/>
            <person name="Skowronski E.W."/>
        </authorList>
    </citation>
    <scope>NUCLEOTIDE SEQUENCE [LARGE SCALE GENOMIC DNA]</scope>
    <source>
        <strain evidence="4 5">AIT1</strain>
    </source>
</reference>
<dbReference type="PANTHER" id="PTHR33495">
    <property type="entry name" value="ANTI-SIGMA FACTOR ANTAGONIST TM_1081-RELATED-RELATED"/>
    <property type="match status" value="1"/>
</dbReference>
<organism evidence="4 5">
    <name type="scientific">Aliidiomarina taiwanensis</name>
    <dbReference type="NCBI Taxonomy" id="946228"/>
    <lineage>
        <taxon>Bacteria</taxon>
        <taxon>Pseudomonadati</taxon>
        <taxon>Pseudomonadota</taxon>
        <taxon>Gammaproteobacteria</taxon>
        <taxon>Alteromonadales</taxon>
        <taxon>Idiomarinaceae</taxon>
        <taxon>Aliidiomarina</taxon>
    </lineage>
</organism>
<comment type="similarity">
    <text evidence="1 2">Belongs to the anti-sigma-factor antagonist family.</text>
</comment>
<gene>
    <name evidence="4" type="ORF">CWE15_07070</name>
</gene>
<dbReference type="CDD" id="cd07043">
    <property type="entry name" value="STAS_anti-anti-sigma_factors"/>
    <property type="match status" value="1"/>
</dbReference>
<protein>
    <recommendedName>
        <fullName evidence="2">Anti-sigma factor antagonist</fullName>
    </recommendedName>
</protein>
<name>A0A432X1Q6_9GAMM</name>
<dbReference type="InterPro" id="IPR002645">
    <property type="entry name" value="STAS_dom"/>
</dbReference>
<dbReference type="AlphaFoldDB" id="A0A432X1Q6"/>
<evidence type="ECO:0000313" key="5">
    <source>
        <dbReference type="Proteomes" id="UP000286976"/>
    </source>
</evidence>
<dbReference type="GO" id="GO:0043856">
    <property type="term" value="F:anti-sigma factor antagonist activity"/>
    <property type="evidence" value="ECO:0007669"/>
    <property type="project" value="InterPro"/>
</dbReference>
<dbReference type="Proteomes" id="UP000286976">
    <property type="component" value="Unassembled WGS sequence"/>
</dbReference>
<dbReference type="Pfam" id="PF01740">
    <property type="entry name" value="STAS"/>
    <property type="match status" value="1"/>
</dbReference>
<dbReference type="SUPFAM" id="SSF52091">
    <property type="entry name" value="SpoIIaa-like"/>
    <property type="match status" value="1"/>
</dbReference>